<dbReference type="EMBL" id="JALKII010000002">
    <property type="protein sequence ID" value="MCK0536794.1"/>
    <property type="molecule type" value="Genomic_DNA"/>
</dbReference>
<evidence type="ECO:0000256" key="1">
    <source>
        <dbReference type="SAM" id="SignalP"/>
    </source>
</evidence>
<dbReference type="Proteomes" id="UP001165524">
    <property type="component" value="Unassembled WGS sequence"/>
</dbReference>
<protein>
    <submittedName>
        <fullName evidence="2">Uncharacterized protein</fullName>
    </submittedName>
</protein>
<organism evidence="2 3">
    <name type="scientific">Alcanivorax quisquiliarum</name>
    <dbReference type="NCBI Taxonomy" id="2933565"/>
    <lineage>
        <taxon>Bacteria</taxon>
        <taxon>Pseudomonadati</taxon>
        <taxon>Pseudomonadota</taxon>
        <taxon>Gammaproteobacteria</taxon>
        <taxon>Oceanospirillales</taxon>
        <taxon>Alcanivoracaceae</taxon>
        <taxon>Alcanivorax</taxon>
    </lineage>
</organism>
<gene>
    <name evidence="2" type="ORF">MU846_03655</name>
</gene>
<keyword evidence="1" id="KW-0732">Signal</keyword>
<proteinExistence type="predicted"/>
<comment type="caution">
    <text evidence="2">The sequence shown here is derived from an EMBL/GenBank/DDBJ whole genome shotgun (WGS) entry which is preliminary data.</text>
</comment>
<dbReference type="RefSeq" id="WP_246948538.1">
    <property type="nucleotide sequence ID" value="NZ_JALKII010000002.1"/>
</dbReference>
<reference evidence="2" key="1">
    <citation type="submission" date="2022-04" db="EMBL/GenBank/DDBJ databases">
        <title>Alcanivorax sp. CY1518 draft genome sequence.</title>
        <authorList>
            <person name="Zhao G."/>
            <person name="An M."/>
        </authorList>
    </citation>
    <scope>NUCLEOTIDE SEQUENCE</scope>
    <source>
        <strain evidence="2">CY1518</strain>
    </source>
</reference>
<accession>A0ABT0E4Q3</accession>
<feature type="chain" id="PRO_5045248061" evidence="1">
    <location>
        <begin position="33"/>
        <end position="292"/>
    </location>
</feature>
<feature type="signal peptide" evidence="1">
    <location>
        <begin position="1"/>
        <end position="32"/>
    </location>
</feature>
<evidence type="ECO:0000313" key="3">
    <source>
        <dbReference type="Proteomes" id="UP001165524"/>
    </source>
</evidence>
<evidence type="ECO:0000313" key="2">
    <source>
        <dbReference type="EMBL" id="MCK0536794.1"/>
    </source>
</evidence>
<keyword evidence="3" id="KW-1185">Reference proteome</keyword>
<name>A0ABT0E4Q3_9GAMM</name>
<sequence length="292" mass="32993">MNMVCLVLRRPRPGLLLLLSLAASLWAPAASADIADTAALAETIHRDGMAARMLIQSGQQGDTARGSVDAIVDYPFAELSSALAGIDPWCEITFLHFNIKACVYREGSDGVLVTLYSGRMHYLPPEDAYRNEYVFREVRRNDQQLALSILGTDGPFGTRDYEIRIEAAPLDKQRSLLRLSYSVSYGLLTRTAQRLYFATAGRHRIGFSMENGRPIRGLRGMMERNTMRFYLALQAYLESPEDDALTQRLTRWHMLTLEHPAQLKELPLEEYLDNKLRERAHQQALQAQADST</sequence>